<organism evidence="2 3">
    <name type="scientific">Mythimna separata</name>
    <name type="common">Oriental armyworm</name>
    <name type="synonym">Pseudaletia separata</name>
    <dbReference type="NCBI Taxonomy" id="271217"/>
    <lineage>
        <taxon>Eukaryota</taxon>
        <taxon>Metazoa</taxon>
        <taxon>Ecdysozoa</taxon>
        <taxon>Arthropoda</taxon>
        <taxon>Hexapoda</taxon>
        <taxon>Insecta</taxon>
        <taxon>Pterygota</taxon>
        <taxon>Neoptera</taxon>
        <taxon>Endopterygota</taxon>
        <taxon>Lepidoptera</taxon>
        <taxon>Glossata</taxon>
        <taxon>Ditrysia</taxon>
        <taxon>Noctuoidea</taxon>
        <taxon>Noctuidae</taxon>
        <taxon>Noctuinae</taxon>
        <taxon>Hadenini</taxon>
        <taxon>Mythimna</taxon>
    </lineage>
</organism>
<sequence>MPTIPKQKFPALLNQLWDKISERSADNLRAGFMKAGIYPLNELPVLERLPTFKHPQSVAVDKGLVSESFIQFLEEKRNEVVTPGKGRKKKLSVPAGKSISLEEVKKAHDEPSTSKPKGKRSKRQEEKSDSETDESEQFEIVNDSFSEGSIDDTNEEDVVDNFIRKPPAQDKFLLNDYVAVEYEGELWPGQIQKIEEDGSYVKCMARCGLAWKWPEKDDVIFYPTTDIKFKIEPPKKLSTKRALFQVAELQSKWGNCKKN</sequence>
<dbReference type="Proteomes" id="UP001231518">
    <property type="component" value="Chromosome 19"/>
</dbReference>
<evidence type="ECO:0000313" key="2">
    <source>
        <dbReference type="EMBL" id="KAJ8728636.1"/>
    </source>
</evidence>
<feature type="compositionally biased region" description="Basic and acidic residues" evidence="1">
    <location>
        <begin position="100"/>
        <end position="112"/>
    </location>
</feature>
<name>A0AAD7YTH7_MYTSE</name>
<comment type="caution">
    <text evidence="2">The sequence shown here is derived from an EMBL/GenBank/DDBJ whole genome shotgun (WGS) entry which is preliminary data.</text>
</comment>
<reference evidence="2" key="1">
    <citation type="submission" date="2023-03" db="EMBL/GenBank/DDBJ databases">
        <title>Chromosome-level genomes of two armyworms, Mythimna separata and Mythimna loreyi, provide insights into the biosynthesis and reception of sex pheromones.</title>
        <authorList>
            <person name="Zhao H."/>
        </authorList>
    </citation>
    <scope>NUCLEOTIDE SEQUENCE</scope>
    <source>
        <strain evidence="2">BeijingLab</strain>
        <tissue evidence="2">Pupa</tissue>
    </source>
</reference>
<protein>
    <submittedName>
        <fullName evidence="2">Uncharacterized protein</fullName>
    </submittedName>
</protein>
<evidence type="ECO:0000313" key="3">
    <source>
        <dbReference type="Proteomes" id="UP001231518"/>
    </source>
</evidence>
<proteinExistence type="predicted"/>
<feature type="region of interest" description="Disordered" evidence="1">
    <location>
        <begin position="100"/>
        <end position="152"/>
    </location>
</feature>
<gene>
    <name evidence="2" type="ORF">PYW07_006332</name>
</gene>
<accession>A0AAD7YTH7</accession>
<dbReference type="AlphaFoldDB" id="A0AAD7YTH7"/>
<evidence type="ECO:0000256" key="1">
    <source>
        <dbReference type="SAM" id="MobiDB-lite"/>
    </source>
</evidence>
<dbReference type="EMBL" id="JARGEI010000007">
    <property type="protein sequence ID" value="KAJ8728636.1"/>
    <property type="molecule type" value="Genomic_DNA"/>
</dbReference>
<keyword evidence="3" id="KW-1185">Reference proteome</keyword>